<sequence length="144" mass="16603">MKRNCTKCEVNQFNFREAHLPSPSLIVVGLDKFCINKERAMDNNVSNNYVFEIHKSRGVLRQFRLKSIPLDFAGYLKVPVMRNVRIWSSFKTSGDFCKAELLLNKLLLKLVLGLITTKLQISKVVVCEFKDEKVPNIRGIWSNV</sequence>
<protein>
    <submittedName>
        <fullName evidence="1">Uncharacterized protein</fullName>
    </submittedName>
</protein>
<accession>A0A0M9ABS7</accession>
<evidence type="ECO:0000313" key="2">
    <source>
        <dbReference type="Proteomes" id="UP000053105"/>
    </source>
</evidence>
<keyword evidence="2" id="KW-1185">Reference proteome</keyword>
<gene>
    <name evidence="1" type="ORF">WN51_12303</name>
</gene>
<name>A0A0M9ABS7_9HYME</name>
<dbReference type="AlphaFoldDB" id="A0A0M9ABS7"/>
<dbReference type="Proteomes" id="UP000053105">
    <property type="component" value="Unassembled WGS sequence"/>
</dbReference>
<evidence type="ECO:0000313" key="1">
    <source>
        <dbReference type="EMBL" id="KOX81315.1"/>
    </source>
</evidence>
<proteinExistence type="predicted"/>
<reference evidence="1 2" key="1">
    <citation type="submission" date="2015-07" db="EMBL/GenBank/DDBJ databases">
        <title>The genome of Melipona quadrifasciata.</title>
        <authorList>
            <person name="Pan H."/>
            <person name="Kapheim K."/>
        </authorList>
    </citation>
    <scope>NUCLEOTIDE SEQUENCE [LARGE SCALE GENOMIC DNA]</scope>
    <source>
        <strain evidence="1">0111107301</strain>
        <tissue evidence="1">Whole body</tissue>
    </source>
</reference>
<dbReference type="EMBL" id="KQ435688">
    <property type="protein sequence ID" value="KOX81315.1"/>
    <property type="molecule type" value="Genomic_DNA"/>
</dbReference>
<organism evidence="1 2">
    <name type="scientific">Melipona quadrifasciata</name>
    <dbReference type="NCBI Taxonomy" id="166423"/>
    <lineage>
        <taxon>Eukaryota</taxon>
        <taxon>Metazoa</taxon>
        <taxon>Ecdysozoa</taxon>
        <taxon>Arthropoda</taxon>
        <taxon>Hexapoda</taxon>
        <taxon>Insecta</taxon>
        <taxon>Pterygota</taxon>
        <taxon>Neoptera</taxon>
        <taxon>Endopterygota</taxon>
        <taxon>Hymenoptera</taxon>
        <taxon>Apocrita</taxon>
        <taxon>Aculeata</taxon>
        <taxon>Apoidea</taxon>
        <taxon>Anthophila</taxon>
        <taxon>Apidae</taxon>
        <taxon>Melipona</taxon>
    </lineage>
</organism>